<accession>A0A821GFQ6</accession>
<dbReference type="Proteomes" id="UP000663862">
    <property type="component" value="Unassembled WGS sequence"/>
</dbReference>
<dbReference type="EMBL" id="CAJOBQ010006184">
    <property type="protein sequence ID" value="CAF4668274.1"/>
    <property type="molecule type" value="Genomic_DNA"/>
</dbReference>
<dbReference type="Proteomes" id="UP000663838">
    <property type="component" value="Unassembled WGS sequence"/>
</dbReference>
<comment type="caution">
    <text evidence="1">The sequence shown here is derived from an EMBL/GenBank/DDBJ whole genome shotgun (WGS) entry which is preliminary data.</text>
</comment>
<evidence type="ECO:0000313" key="1">
    <source>
        <dbReference type="EMBL" id="CAF4668274.1"/>
    </source>
</evidence>
<gene>
    <name evidence="2" type="ORF">TOA249_LOCUS31835</name>
    <name evidence="1" type="ORF">TSG867_LOCUS31722</name>
</gene>
<organism evidence="1 3">
    <name type="scientific">Rotaria socialis</name>
    <dbReference type="NCBI Taxonomy" id="392032"/>
    <lineage>
        <taxon>Eukaryota</taxon>
        <taxon>Metazoa</taxon>
        <taxon>Spiralia</taxon>
        <taxon>Gnathifera</taxon>
        <taxon>Rotifera</taxon>
        <taxon>Eurotatoria</taxon>
        <taxon>Bdelloidea</taxon>
        <taxon>Philodinida</taxon>
        <taxon>Philodinidae</taxon>
        <taxon>Rotaria</taxon>
    </lineage>
</organism>
<feature type="non-terminal residue" evidence="1">
    <location>
        <position position="1"/>
    </location>
</feature>
<reference evidence="1" key="1">
    <citation type="submission" date="2021-02" db="EMBL/GenBank/DDBJ databases">
        <authorList>
            <person name="Nowell W R."/>
        </authorList>
    </citation>
    <scope>NUCLEOTIDE SEQUENCE</scope>
</reference>
<evidence type="ECO:0000313" key="3">
    <source>
        <dbReference type="Proteomes" id="UP000663862"/>
    </source>
</evidence>
<sequence>CYQRLFGPKGVGYGIGSGALSTGT</sequence>
<evidence type="ECO:0000313" key="2">
    <source>
        <dbReference type="EMBL" id="CAF4917246.1"/>
    </source>
</evidence>
<name>A0A821GFQ6_9BILA</name>
<dbReference type="AlphaFoldDB" id="A0A821GFQ6"/>
<dbReference type="EMBL" id="CAJOBS010006910">
    <property type="protein sequence ID" value="CAF4917246.1"/>
    <property type="molecule type" value="Genomic_DNA"/>
</dbReference>
<proteinExistence type="predicted"/>
<protein>
    <submittedName>
        <fullName evidence="1">Uncharacterized protein</fullName>
    </submittedName>
</protein>